<evidence type="ECO:0000256" key="4">
    <source>
        <dbReference type="ARBA" id="ARBA00022771"/>
    </source>
</evidence>
<feature type="domain" description="NF-X1-type" evidence="6">
    <location>
        <begin position="197"/>
        <end position="215"/>
    </location>
</feature>
<evidence type="ECO:0000256" key="1">
    <source>
        <dbReference type="ARBA" id="ARBA00007269"/>
    </source>
</evidence>
<dbReference type="CDD" id="cd06008">
    <property type="entry name" value="NF-X1-zinc-finger"/>
    <property type="match status" value="2"/>
</dbReference>
<evidence type="ECO:0000256" key="3">
    <source>
        <dbReference type="ARBA" id="ARBA00022737"/>
    </source>
</evidence>
<keyword evidence="4" id="KW-0863">Zinc-finger</keyword>
<dbReference type="PANTHER" id="PTHR12360:SF1">
    <property type="entry name" value="NF-X1-TYPE ZINC FINGER PROTEIN NFXL1"/>
    <property type="match status" value="1"/>
</dbReference>
<feature type="non-terminal residue" evidence="7">
    <location>
        <position position="1"/>
    </location>
</feature>
<evidence type="ECO:0000313" key="7">
    <source>
        <dbReference type="EMBL" id="KAH0616213.1"/>
    </source>
</evidence>
<gene>
    <name evidence="7" type="ORF">JD844_027169</name>
</gene>
<dbReference type="CDD" id="cd16697">
    <property type="entry name" value="RING-CH-C4HC3_NFXL1"/>
    <property type="match status" value="1"/>
</dbReference>
<keyword evidence="3" id="KW-0677">Repeat</keyword>
<comment type="similarity">
    <text evidence="1">Belongs to the NFX1 family.</text>
</comment>
<sequence length="402" mass="45668">KKFDEIMKANQAAAKKLVEEQFSSSSEDDEEEIEGKHGKILDKTFTTYTVQTGGDASELERTRQYMNDAFQSGAMTCLICIASIKRNQAVWSCSGCFCIFHMPCIQKWAKDSLFLISSPLTDDDFGKKDYPWPCFTELSINFLLSTFSPKCRFEYKRSETPSRYFCYCGKVEDPQLDPWLVPHSCGQVCERDFKPSCGHKCLLLCHPGPCPPCPKMITVTCYCKKSKPVPRRCSTKEWSCQLPCGRKLPCGQHNCEKPCHPGRYGCVRKKGKRKAFSFTCNYFICFPTRFVVKRCLAAIMPVNKFVMVASVGNVLDLGNGLVHVENPVSFFAAYFKLRCIHLSKILLFCFYLEFSLPCTEDVPTCGDSCNKVLECGIHRCSQRCHRGPCEICRQAEFIQIVN</sequence>
<name>A0ABQ7SFS7_PHRPL</name>
<dbReference type="SUPFAM" id="SSF57850">
    <property type="entry name" value="RING/U-box"/>
    <property type="match status" value="1"/>
</dbReference>
<organism evidence="7 8">
    <name type="scientific">Phrynosoma platyrhinos</name>
    <name type="common">Desert horned lizard</name>
    <dbReference type="NCBI Taxonomy" id="52577"/>
    <lineage>
        <taxon>Eukaryota</taxon>
        <taxon>Metazoa</taxon>
        <taxon>Chordata</taxon>
        <taxon>Craniata</taxon>
        <taxon>Vertebrata</taxon>
        <taxon>Euteleostomi</taxon>
        <taxon>Lepidosauria</taxon>
        <taxon>Squamata</taxon>
        <taxon>Bifurcata</taxon>
        <taxon>Unidentata</taxon>
        <taxon>Episquamata</taxon>
        <taxon>Toxicofera</taxon>
        <taxon>Iguania</taxon>
        <taxon>Phrynosomatidae</taxon>
        <taxon>Phrynosomatinae</taxon>
        <taxon>Phrynosoma</taxon>
    </lineage>
</organism>
<evidence type="ECO:0000256" key="2">
    <source>
        <dbReference type="ARBA" id="ARBA00022723"/>
    </source>
</evidence>
<keyword evidence="2" id="KW-0479">Metal-binding</keyword>
<dbReference type="SMART" id="SM00438">
    <property type="entry name" value="ZnF_NFX"/>
    <property type="match status" value="3"/>
</dbReference>
<evidence type="ECO:0000259" key="6">
    <source>
        <dbReference type="SMART" id="SM00438"/>
    </source>
</evidence>
<keyword evidence="8" id="KW-1185">Reference proteome</keyword>
<comment type="caution">
    <text evidence="7">The sequence shown here is derived from an EMBL/GenBank/DDBJ whole genome shotgun (WGS) entry which is preliminary data.</text>
</comment>
<feature type="domain" description="NF-X1-type" evidence="6">
    <location>
        <begin position="250"/>
        <end position="268"/>
    </location>
</feature>
<dbReference type="Proteomes" id="UP000826234">
    <property type="component" value="Unassembled WGS sequence"/>
</dbReference>
<proteinExistence type="inferred from homology"/>
<keyword evidence="5" id="KW-0862">Zinc</keyword>
<dbReference type="Pfam" id="PF01422">
    <property type="entry name" value="zf-NF-X1"/>
    <property type="match status" value="3"/>
</dbReference>
<evidence type="ECO:0000313" key="8">
    <source>
        <dbReference type="Proteomes" id="UP000826234"/>
    </source>
</evidence>
<reference evidence="7 8" key="1">
    <citation type="journal article" date="2022" name="Gigascience">
        <title>A chromosome-level genome assembly and annotation of the desert horned lizard, Phrynosoma platyrhinos, provides insight into chromosomal rearrangements among reptiles.</title>
        <authorList>
            <person name="Koochekian N."/>
            <person name="Ascanio A."/>
            <person name="Farleigh K."/>
            <person name="Card D.C."/>
            <person name="Schield D.R."/>
            <person name="Castoe T.A."/>
            <person name="Jezkova T."/>
        </authorList>
    </citation>
    <scope>NUCLEOTIDE SEQUENCE [LARGE SCALE GENOMIC DNA]</scope>
    <source>
        <strain evidence="7">NK-2021</strain>
    </source>
</reference>
<feature type="domain" description="NF-X1-type" evidence="6">
    <location>
        <begin position="375"/>
        <end position="394"/>
    </location>
</feature>
<dbReference type="InterPro" id="IPR000967">
    <property type="entry name" value="Znf_NFX1"/>
</dbReference>
<dbReference type="InterPro" id="IPR034078">
    <property type="entry name" value="NFX1_fam"/>
</dbReference>
<accession>A0ABQ7SFS7</accession>
<dbReference type="EMBL" id="JAIPUX010005290">
    <property type="protein sequence ID" value="KAH0616213.1"/>
    <property type="molecule type" value="Genomic_DNA"/>
</dbReference>
<dbReference type="PANTHER" id="PTHR12360">
    <property type="entry name" value="NUCLEAR TRANSCRIPTION FACTOR, X-BOX BINDING 1 NFX1"/>
    <property type="match status" value="1"/>
</dbReference>
<protein>
    <recommendedName>
        <fullName evidence="6">NF-X1-type domain-containing protein</fullName>
    </recommendedName>
</protein>
<evidence type="ECO:0000256" key="5">
    <source>
        <dbReference type="ARBA" id="ARBA00022833"/>
    </source>
</evidence>